<dbReference type="EMBL" id="ML977659">
    <property type="protein sequence ID" value="KAF1994493.1"/>
    <property type="molecule type" value="Genomic_DNA"/>
</dbReference>
<organism evidence="1 2">
    <name type="scientific">Amniculicola lignicola CBS 123094</name>
    <dbReference type="NCBI Taxonomy" id="1392246"/>
    <lineage>
        <taxon>Eukaryota</taxon>
        <taxon>Fungi</taxon>
        <taxon>Dikarya</taxon>
        <taxon>Ascomycota</taxon>
        <taxon>Pezizomycotina</taxon>
        <taxon>Dothideomycetes</taxon>
        <taxon>Pleosporomycetidae</taxon>
        <taxon>Pleosporales</taxon>
        <taxon>Amniculicolaceae</taxon>
        <taxon>Amniculicola</taxon>
    </lineage>
</organism>
<proteinExistence type="predicted"/>
<evidence type="ECO:0000313" key="2">
    <source>
        <dbReference type="Proteomes" id="UP000799779"/>
    </source>
</evidence>
<dbReference type="AlphaFoldDB" id="A0A6A5VY67"/>
<accession>A0A6A5VY67</accession>
<sequence length="339" mass="39187">MTSRSLSDMSNINKELLRRRTVPASHRKILEERLAIAFKPLERQTRETTPRPIRDVRRRYKRKKAQKVYLDILDEDPHAFLSFILAISPKACERFEVSSFFQSREKQSRIPLNISTRAILHNMAKEHEFSQSHHYQIWIDLLFPGSPSQPIELITTIRHNTHWKYHGASLEGIRIVFGNGLYEFLEGTLVRQGEKEVTPTLQTTECVRMNVPRRNFQDVIICIDVGPAREFARILFPQASHKMLFPNDAEDGQAKDTTSFTLNGASAQAIELIFAPRIRKAIENSNLRKWERERGDLRIDVTDCVMMELTDNDGTLYLRTGFIDSISIAKDLYSDTSLV</sequence>
<evidence type="ECO:0000313" key="1">
    <source>
        <dbReference type="EMBL" id="KAF1994493.1"/>
    </source>
</evidence>
<keyword evidence="2" id="KW-1185">Reference proteome</keyword>
<dbReference type="Proteomes" id="UP000799779">
    <property type="component" value="Unassembled WGS sequence"/>
</dbReference>
<protein>
    <submittedName>
        <fullName evidence="1">Uncharacterized protein</fullName>
    </submittedName>
</protein>
<name>A0A6A5VY67_9PLEO</name>
<dbReference type="OrthoDB" id="5385996at2759"/>
<gene>
    <name evidence="1" type="ORF">P154DRAFT_527053</name>
</gene>
<reference evidence="1" key="1">
    <citation type="journal article" date="2020" name="Stud. Mycol.">
        <title>101 Dothideomycetes genomes: a test case for predicting lifestyles and emergence of pathogens.</title>
        <authorList>
            <person name="Haridas S."/>
            <person name="Albert R."/>
            <person name="Binder M."/>
            <person name="Bloem J."/>
            <person name="Labutti K."/>
            <person name="Salamov A."/>
            <person name="Andreopoulos B."/>
            <person name="Baker S."/>
            <person name="Barry K."/>
            <person name="Bills G."/>
            <person name="Bluhm B."/>
            <person name="Cannon C."/>
            <person name="Castanera R."/>
            <person name="Culley D."/>
            <person name="Daum C."/>
            <person name="Ezra D."/>
            <person name="Gonzalez J."/>
            <person name="Henrissat B."/>
            <person name="Kuo A."/>
            <person name="Liang C."/>
            <person name="Lipzen A."/>
            <person name="Lutzoni F."/>
            <person name="Magnuson J."/>
            <person name="Mondo S."/>
            <person name="Nolan M."/>
            <person name="Ohm R."/>
            <person name="Pangilinan J."/>
            <person name="Park H.-J."/>
            <person name="Ramirez L."/>
            <person name="Alfaro M."/>
            <person name="Sun H."/>
            <person name="Tritt A."/>
            <person name="Yoshinaga Y."/>
            <person name="Zwiers L.-H."/>
            <person name="Turgeon B."/>
            <person name="Goodwin S."/>
            <person name="Spatafora J."/>
            <person name="Crous P."/>
            <person name="Grigoriev I."/>
        </authorList>
    </citation>
    <scope>NUCLEOTIDE SEQUENCE</scope>
    <source>
        <strain evidence="1">CBS 123094</strain>
    </source>
</reference>